<comment type="caution">
    <text evidence="7">The sequence shown here is derived from an EMBL/GenBank/DDBJ whole genome shotgun (WGS) entry which is preliminary data.</text>
</comment>
<feature type="domain" description="Rieske" evidence="6">
    <location>
        <begin position="65"/>
        <end position="171"/>
    </location>
</feature>
<dbReference type="SUPFAM" id="SSF50022">
    <property type="entry name" value="ISP domain"/>
    <property type="match status" value="1"/>
</dbReference>
<dbReference type="EMBL" id="JPSL02000039">
    <property type="protein sequence ID" value="KGQ22759.2"/>
    <property type="molecule type" value="Genomic_DNA"/>
</dbReference>
<dbReference type="InterPro" id="IPR017941">
    <property type="entry name" value="Rieske_2Fe-2S"/>
</dbReference>
<evidence type="ECO:0000259" key="6">
    <source>
        <dbReference type="PROSITE" id="PS51296"/>
    </source>
</evidence>
<evidence type="ECO:0000256" key="3">
    <source>
        <dbReference type="ARBA" id="ARBA00023004"/>
    </source>
</evidence>
<accession>A0A0A2XC67</accession>
<dbReference type="Gene3D" id="2.102.10.10">
    <property type="entry name" value="Rieske [2Fe-2S] iron-sulphur domain"/>
    <property type="match status" value="1"/>
</dbReference>
<evidence type="ECO:0000313" key="8">
    <source>
        <dbReference type="Proteomes" id="UP000030364"/>
    </source>
</evidence>
<reference evidence="7 8" key="1">
    <citation type="journal article" date="2015" name="Genome Announc.">
        <title>Draft Genome Sequence of the Thermophile Thermus filiformis ATCC 43280, Producer of Carotenoid-(Di)glucoside-Branched Fatty Acid (Di)esters and Source of Hyperthermostable Enzymes of Biotechnological Interest.</title>
        <authorList>
            <person name="Mandelli F."/>
            <person name="Oliveira Ramires B."/>
            <person name="Couger M.B."/>
            <person name="Paixao D.A."/>
            <person name="Camilo C.M."/>
            <person name="Polikarpov I."/>
            <person name="Prade R."/>
            <person name="Riano-Pachon D.M."/>
            <person name="Squina F.M."/>
        </authorList>
    </citation>
    <scope>NUCLEOTIDE SEQUENCE [LARGE SCALE GENOMIC DNA]</scope>
    <source>
        <strain evidence="7 8">ATCC 43280</strain>
    </source>
</reference>
<evidence type="ECO:0000256" key="2">
    <source>
        <dbReference type="ARBA" id="ARBA00022723"/>
    </source>
</evidence>
<keyword evidence="5" id="KW-0812">Transmembrane</keyword>
<keyword evidence="3" id="KW-0408">Iron</keyword>
<dbReference type="OrthoDB" id="9767869at2"/>
<gene>
    <name evidence="7" type="ORF">THFILI_05915</name>
</gene>
<evidence type="ECO:0000256" key="5">
    <source>
        <dbReference type="SAM" id="Phobius"/>
    </source>
</evidence>
<keyword evidence="1" id="KW-0001">2Fe-2S</keyword>
<dbReference type="STRING" id="276.THFILI_05915"/>
<protein>
    <submittedName>
        <fullName evidence="7">Cytochrome C biogenesis protein CcsB</fullName>
    </submittedName>
</protein>
<organism evidence="7 8">
    <name type="scientific">Thermus filiformis</name>
    <dbReference type="NCBI Taxonomy" id="276"/>
    <lineage>
        <taxon>Bacteria</taxon>
        <taxon>Thermotogati</taxon>
        <taxon>Deinococcota</taxon>
        <taxon>Deinococci</taxon>
        <taxon>Thermales</taxon>
        <taxon>Thermaceae</taxon>
        <taxon>Thermus</taxon>
    </lineage>
</organism>
<evidence type="ECO:0000313" key="7">
    <source>
        <dbReference type="EMBL" id="KGQ22759.2"/>
    </source>
</evidence>
<feature type="transmembrane region" description="Helical" evidence="5">
    <location>
        <begin position="6"/>
        <end position="24"/>
    </location>
</feature>
<dbReference type="Pfam" id="PF00355">
    <property type="entry name" value="Rieske"/>
    <property type="match status" value="1"/>
</dbReference>
<keyword evidence="5" id="KW-1133">Transmembrane helix</keyword>
<keyword evidence="4" id="KW-0411">Iron-sulfur</keyword>
<dbReference type="AlphaFoldDB" id="A0A0A2XC67"/>
<proteinExistence type="predicted"/>
<keyword evidence="8" id="KW-1185">Reference proteome</keyword>
<dbReference type="Proteomes" id="UP000030364">
    <property type="component" value="Unassembled WGS sequence"/>
</dbReference>
<dbReference type="PROSITE" id="PS51296">
    <property type="entry name" value="RIESKE"/>
    <property type="match status" value="1"/>
</dbReference>
<dbReference type="InterPro" id="IPR036922">
    <property type="entry name" value="Rieske_2Fe-2S_sf"/>
</dbReference>
<dbReference type="RefSeq" id="WP_045246213.1">
    <property type="nucleotide sequence ID" value="NZ_JPSL02000039.1"/>
</dbReference>
<name>A0A0A2XC67_THEFI</name>
<evidence type="ECO:0000256" key="1">
    <source>
        <dbReference type="ARBA" id="ARBA00022714"/>
    </source>
</evidence>
<keyword evidence="5" id="KW-0472">Membrane</keyword>
<dbReference type="GO" id="GO:0051537">
    <property type="term" value="F:2 iron, 2 sulfur cluster binding"/>
    <property type="evidence" value="ECO:0007669"/>
    <property type="project" value="UniProtKB-KW"/>
</dbReference>
<evidence type="ECO:0000256" key="4">
    <source>
        <dbReference type="ARBA" id="ARBA00023014"/>
    </source>
</evidence>
<sequence length="184" mass="20490">MRRRDLIVYLPVAAAGGFFAWFGVRTYNLRFRPRPEAGEPTWKPGPRLAVAKLGELEVWEVRPFAYPLPLGELKAFLLRLPAPAPGGLSLGEEHYLALSRICTHQGCTVNYVPDPEAAALLYNFRYERPFLGCPCHFGAFDPLLGGKAVYGPPRFPLPRLRLEAEGDTLYATGHEVPLRPMEGS</sequence>
<dbReference type="GO" id="GO:0046872">
    <property type="term" value="F:metal ion binding"/>
    <property type="evidence" value="ECO:0007669"/>
    <property type="project" value="UniProtKB-KW"/>
</dbReference>
<keyword evidence="2" id="KW-0479">Metal-binding</keyword>